<evidence type="ECO:0000313" key="2">
    <source>
        <dbReference type="Proteomes" id="UP001302126"/>
    </source>
</evidence>
<gene>
    <name evidence="1" type="ORF">QBC35DRAFT_485785</name>
</gene>
<sequence length="170" mass="19646">MIFTSSVYETAWVTRLLKALNIGFVSPPANASEADLATCATKLRSRECHFIVSEDRWSWVCCPGCPWPRVDRVINFCFPTHLSRERYIKRAAYLSGVDGTPAVMTLLIPKDLEGFRRLQKEVDVPWEDYIPAKEWYMPFKEHVEEAKRKDPLLKVPYLTIQVARENKPGQ</sequence>
<dbReference type="Proteomes" id="UP001302126">
    <property type="component" value="Unassembled WGS sequence"/>
</dbReference>
<comment type="caution">
    <text evidence="1">The sequence shown here is derived from an EMBL/GenBank/DDBJ whole genome shotgun (WGS) entry which is preliminary data.</text>
</comment>
<reference evidence="1" key="2">
    <citation type="submission" date="2023-05" db="EMBL/GenBank/DDBJ databases">
        <authorList>
            <consortium name="Lawrence Berkeley National Laboratory"/>
            <person name="Steindorff A."/>
            <person name="Hensen N."/>
            <person name="Bonometti L."/>
            <person name="Westerberg I."/>
            <person name="Brannstrom I.O."/>
            <person name="Guillou S."/>
            <person name="Cros-Aarteil S."/>
            <person name="Calhoun S."/>
            <person name="Haridas S."/>
            <person name="Kuo A."/>
            <person name="Mondo S."/>
            <person name="Pangilinan J."/>
            <person name="Riley R."/>
            <person name="Labutti K."/>
            <person name="Andreopoulos B."/>
            <person name="Lipzen A."/>
            <person name="Chen C."/>
            <person name="Yanf M."/>
            <person name="Daum C."/>
            <person name="Ng V."/>
            <person name="Clum A."/>
            <person name="Ohm R."/>
            <person name="Martin F."/>
            <person name="Silar P."/>
            <person name="Natvig D."/>
            <person name="Lalanne C."/>
            <person name="Gautier V."/>
            <person name="Ament-Velasquez S.L."/>
            <person name="Kruys A."/>
            <person name="Hutchinson M.I."/>
            <person name="Powell A.J."/>
            <person name="Barry K."/>
            <person name="Miller A.N."/>
            <person name="Grigoriev I.V."/>
            <person name="Debuchy R."/>
            <person name="Gladieux P."/>
            <person name="Thoren M.H."/>
            <person name="Johannesson H."/>
        </authorList>
    </citation>
    <scope>NUCLEOTIDE SEQUENCE</scope>
    <source>
        <strain evidence="1">PSN309</strain>
    </source>
</reference>
<evidence type="ECO:0000313" key="1">
    <source>
        <dbReference type="EMBL" id="KAK4191747.1"/>
    </source>
</evidence>
<dbReference type="AlphaFoldDB" id="A0AAN6X443"/>
<organism evidence="1 2">
    <name type="scientific">Podospora australis</name>
    <dbReference type="NCBI Taxonomy" id="1536484"/>
    <lineage>
        <taxon>Eukaryota</taxon>
        <taxon>Fungi</taxon>
        <taxon>Dikarya</taxon>
        <taxon>Ascomycota</taxon>
        <taxon>Pezizomycotina</taxon>
        <taxon>Sordariomycetes</taxon>
        <taxon>Sordariomycetidae</taxon>
        <taxon>Sordariales</taxon>
        <taxon>Podosporaceae</taxon>
        <taxon>Podospora</taxon>
    </lineage>
</organism>
<reference evidence="1" key="1">
    <citation type="journal article" date="2023" name="Mol. Phylogenet. Evol.">
        <title>Genome-scale phylogeny and comparative genomics of the fungal order Sordariales.</title>
        <authorList>
            <person name="Hensen N."/>
            <person name="Bonometti L."/>
            <person name="Westerberg I."/>
            <person name="Brannstrom I.O."/>
            <person name="Guillou S."/>
            <person name="Cros-Aarteil S."/>
            <person name="Calhoun S."/>
            <person name="Haridas S."/>
            <person name="Kuo A."/>
            <person name="Mondo S."/>
            <person name="Pangilinan J."/>
            <person name="Riley R."/>
            <person name="LaButti K."/>
            <person name="Andreopoulos B."/>
            <person name="Lipzen A."/>
            <person name="Chen C."/>
            <person name="Yan M."/>
            <person name="Daum C."/>
            <person name="Ng V."/>
            <person name="Clum A."/>
            <person name="Steindorff A."/>
            <person name="Ohm R.A."/>
            <person name="Martin F."/>
            <person name="Silar P."/>
            <person name="Natvig D.O."/>
            <person name="Lalanne C."/>
            <person name="Gautier V."/>
            <person name="Ament-Velasquez S.L."/>
            <person name="Kruys A."/>
            <person name="Hutchinson M.I."/>
            <person name="Powell A.J."/>
            <person name="Barry K."/>
            <person name="Miller A.N."/>
            <person name="Grigoriev I.V."/>
            <person name="Debuchy R."/>
            <person name="Gladieux P."/>
            <person name="Hiltunen Thoren M."/>
            <person name="Johannesson H."/>
        </authorList>
    </citation>
    <scope>NUCLEOTIDE SEQUENCE</scope>
    <source>
        <strain evidence="1">PSN309</strain>
    </source>
</reference>
<keyword evidence="2" id="KW-1185">Reference proteome</keyword>
<name>A0AAN6X443_9PEZI</name>
<dbReference type="EMBL" id="MU864357">
    <property type="protein sequence ID" value="KAK4191747.1"/>
    <property type="molecule type" value="Genomic_DNA"/>
</dbReference>
<proteinExistence type="predicted"/>
<protein>
    <submittedName>
        <fullName evidence="1">Uncharacterized protein</fullName>
    </submittedName>
</protein>
<accession>A0AAN6X443</accession>